<reference evidence="1" key="1">
    <citation type="submission" date="2015-04" db="UniProtKB">
        <authorList>
            <consortium name="EnsemblPlants"/>
        </authorList>
    </citation>
    <scope>IDENTIFICATION</scope>
</reference>
<dbReference type="HOGENOM" id="CLU_1920453_0_0_1"/>
<protein>
    <submittedName>
        <fullName evidence="1">Uncharacterized protein</fullName>
    </submittedName>
</protein>
<dbReference type="Gramene" id="OMERI03G25370.1">
    <property type="protein sequence ID" value="OMERI03G25370.1"/>
    <property type="gene ID" value="OMERI03G25370"/>
</dbReference>
<dbReference type="Proteomes" id="UP000008021">
    <property type="component" value="Chromosome 3"/>
</dbReference>
<proteinExistence type="predicted"/>
<organism evidence="1">
    <name type="scientific">Oryza meridionalis</name>
    <dbReference type="NCBI Taxonomy" id="40149"/>
    <lineage>
        <taxon>Eukaryota</taxon>
        <taxon>Viridiplantae</taxon>
        <taxon>Streptophyta</taxon>
        <taxon>Embryophyta</taxon>
        <taxon>Tracheophyta</taxon>
        <taxon>Spermatophyta</taxon>
        <taxon>Magnoliopsida</taxon>
        <taxon>Liliopsida</taxon>
        <taxon>Poales</taxon>
        <taxon>Poaceae</taxon>
        <taxon>BOP clade</taxon>
        <taxon>Oryzoideae</taxon>
        <taxon>Oryzeae</taxon>
        <taxon>Oryzinae</taxon>
        <taxon>Oryza</taxon>
    </lineage>
</organism>
<accession>A0A0E0D4D5</accession>
<evidence type="ECO:0000313" key="1">
    <source>
        <dbReference type="EnsemblPlants" id="OMERI03G25370.1"/>
    </source>
</evidence>
<reference evidence="1" key="2">
    <citation type="submission" date="2018-05" db="EMBL/GenBank/DDBJ databases">
        <title>OmerRS3 (Oryza meridionalis Reference Sequence Version 3).</title>
        <authorList>
            <person name="Zhang J."/>
            <person name="Kudrna D."/>
            <person name="Lee S."/>
            <person name="Talag J."/>
            <person name="Welchert J."/>
            <person name="Wing R.A."/>
        </authorList>
    </citation>
    <scope>NUCLEOTIDE SEQUENCE [LARGE SCALE GENOMIC DNA]</scope>
    <source>
        <strain evidence="1">cv. OR44</strain>
    </source>
</reference>
<dbReference type="AlphaFoldDB" id="A0A0E0D4D5"/>
<keyword evidence="2" id="KW-1185">Reference proteome</keyword>
<dbReference type="EnsemblPlants" id="OMERI03G25370.1">
    <property type="protein sequence ID" value="OMERI03G25370.1"/>
    <property type="gene ID" value="OMERI03G25370"/>
</dbReference>
<sequence length="132" mass="14965">MKVMMAAGRSRRGEVINGVGGWIQMRQGSSKTVKLGEPCMQQEPCLRSTSRLRILGHSSSLLTFENHLSCLQEDLVFALEEDLHAQQRITSSNFKVLARLACTEWLQGEHFALLLKSVIVLYRFLFVPDMNK</sequence>
<evidence type="ECO:0000313" key="2">
    <source>
        <dbReference type="Proteomes" id="UP000008021"/>
    </source>
</evidence>
<name>A0A0E0D4D5_9ORYZ</name>